<keyword evidence="1" id="KW-1133">Transmembrane helix</keyword>
<feature type="transmembrane region" description="Helical" evidence="1">
    <location>
        <begin position="7"/>
        <end position="26"/>
    </location>
</feature>
<protein>
    <submittedName>
        <fullName evidence="2">Uncharacterized protein</fullName>
    </submittedName>
</protein>
<sequence length="81" mass="9329">MKKKLKIISFICILLSILVWIPNVFFQIASPLWILTFIFSIIGAVLGILAKKYILVIGNIVMFFSFFIIMFVGYYMNSSIL</sequence>
<accession>A0A5C8NG19</accession>
<evidence type="ECO:0000313" key="2">
    <source>
        <dbReference type="EMBL" id="TXL57863.1"/>
    </source>
</evidence>
<keyword evidence="3" id="KW-1185">Reference proteome</keyword>
<organism evidence="2 3">
    <name type="scientific">Cerasibacillus terrae</name>
    <dbReference type="NCBI Taxonomy" id="2498845"/>
    <lineage>
        <taxon>Bacteria</taxon>
        <taxon>Bacillati</taxon>
        <taxon>Bacillota</taxon>
        <taxon>Bacilli</taxon>
        <taxon>Bacillales</taxon>
        <taxon>Bacillaceae</taxon>
        <taxon>Cerasibacillus</taxon>
    </lineage>
</organism>
<comment type="caution">
    <text evidence="2">The sequence shown here is derived from an EMBL/GenBank/DDBJ whole genome shotgun (WGS) entry which is preliminary data.</text>
</comment>
<keyword evidence="1" id="KW-0472">Membrane</keyword>
<feature type="transmembrane region" description="Helical" evidence="1">
    <location>
        <begin position="56"/>
        <end position="76"/>
    </location>
</feature>
<dbReference type="OrthoDB" id="2934861at2"/>
<evidence type="ECO:0000313" key="3">
    <source>
        <dbReference type="Proteomes" id="UP000321574"/>
    </source>
</evidence>
<dbReference type="AlphaFoldDB" id="A0A5C8NG19"/>
<name>A0A5C8NG19_9BACI</name>
<dbReference type="Proteomes" id="UP000321574">
    <property type="component" value="Unassembled WGS sequence"/>
</dbReference>
<reference evidence="2 3" key="1">
    <citation type="submission" date="2019-06" db="EMBL/GenBank/DDBJ databases">
        <title>Cerasibacillus sp. nov., isolated from maize field.</title>
        <authorList>
            <person name="Lin S.-Y."/>
            <person name="Tsai C.-F."/>
            <person name="Young C.-C."/>
        </authorList>
    </citation>
    <scope>NUCLEOTIDE SEQUENCE [LARGE SCALE GENOMIC DNA]</scope>
    <source>
        <strain evidence="2 3">CC-CFT480</strain>
    </source>
</reference>
<proteinExistence type="predicted"/>
<dbReference type="EMBL" id="VDUW01000016">
    <property type="protein sequence ID" value="TXL57863.1"/>
    <property type="molecule type" value="Genomic_DNA"/>
</dbReference>
<feature type="transmembrane region" description="Helical" evidence="1">
    <location>
        <begin position="32"/>
        <end position="49"/>
    </location>
</feature>
<keyword evidence="1" id="KW-0812">Transmembrane</keyword>
<evidence type="ECO:0000256" key="1">
    <source>
        <dbReference type="SAM" id="Phobius"/>
    </source>
</evidence>
<gene>
    <name evidence="2" type="ORF">FHP05_14750</name>
</gene>